<dbReference type="eggNOG" id="ENOG502T5E9">
    <property type="taxonomic scope" value="Eukaryota"/>
</dbReference>
<evidence type="ECO:0000313" key="2">
    <source>
        <dbReference type="EMBL" id="EEU48934.1"/>
    </source>
</evidence>
<proteinExistence type="predicted"/>
<feature type="compositionally biased region" description="Basic and acidic residues" evidence="1">
    <location>
        <begin position="602"/>
        <end position="612"/>
    </location>
</feature>
<dbReference type="KEGG" id="nhe:NECHADRAFT_75588"/>
<evidence type="ECO:0008006" key="4">
    <source>
        <dbReference type="Google" id="ProtNLM"/>
    </source>
</evidence>
<dbReference type="Proteomes" id="UP000005206">
    <property type="component" value="Chromosome 1"/>
</dbReference>
<feature type="compositionally biased region" description="Polar residues" evidence="1">
    <location>
        <begin position="372"/>
        <end position="389"/>
    </location>
</feature>
<accession>C7YJ82</accession>
<feature type="region of interest" description="Disordered" evidence="1">
    <location>
        <begin position="572"/>
        <end position="612"/>
    </location>
</feature>
<evidence type="ECO:0000313" key="3">
    <source>
        <dbReference type="Proteomes" id="UP000005206"/>
    </source>
</evidence>
<evidence type="ECO:0000256" key="1">
    <source>
        <dbReference type="SAM" id="MobiDB-lite"/>
    </source>
</evidence>
<name>C7YJ82_FUSV7</name>
<feature type="region of interest" description="Disordered" evidence="1">
    <location>
        <begin position="430"/>
        <end position="461"/>
    </location>
</feature>
<feature type="region of interest" description="Disordered" evidence="1">
    <location>
        <begin position="360"/>
        <end position="402"/>
    </location>
</feature>
<feature type="compositionally biased region" description="Low complexity" evidence="1">
    <location>
        <begin position="166"/>
        <end position="176"/>
    </location>
</feature>
<dbReference type="AlphaFoldDB" id="C7YJ82"/>
<dbReference type="OrthoDB" id="4772970at2759"/>
<dbReference type="EMBL" id="GG698896">
    <property type="protein sequence ID" value="EEU48934.1"/>
    <property type="molecule type" value="Genomic_DNA"/>
</dbReference>
<feature type="compositionally biased region" description="Polar residues" evidence="1">
    <location>
        <begin position="433"/>
        <end position="444"/>
    </location>
</feature>
<sequence length="612" mass="67298">MGVSAVASKPLGVAPRPIHFEMNLSTINDKSYDHRKIIEAGFAPSNITLGNGELRPTSKALVPRHVGSVVLAKNGLKLCYDVIAFNYIAVHLFECMSAAYFFAFKDDPQAWINLLCEAKCTDVDINNQVSSCAGSAPQTHGHKRHNSGSGGGEPKKQRSNNRGQDKNPYNDNNFNNADDDYDSDEDSDRNHNIQKPNKDEPPKKNLACPFQKLYPGRFPECEQRLLTSWDRVYQHLKRHHLLKKSYCARCRKRFEDKDDVLKDDHIRRGDCQKTTAKETGLLLTAEYNKLKKLGRGTDEDKYKEAWGRLFSEEPCPKSFLLETELEMLEREAPDILAGFPEFDGMSDARKKEIVRALFRRGSAPIPDPTPPALTQTPDPDPTSISQPTGQGMGTNPVDGQAMAQASHGSMPYIDPAMMAQLMALQAPHHATSYDGTPSHQTPYQSDPYHSGPYHSGPYHSGQFSALASSDLQGSPGMSTSSIAGTLTMPSQVQMNPQAGHGQPPNGSGSIPPWNSDSMTGRPIETPALTEMPGQVPMNSTFGFCSQSPGSQNHLSQGQLSYLDSLPQTWSGSMQAMPDSSALDNFETDDELSDDLFNFGTSEGHDELDRSSD</sequence>
<dbReference type="VEuPathDB" id="FungiDB:NECHADRAFT_75588"/>
<dbReference type="PANTHER" id="PTHR38166:SF1">
    <property type="entry name" value="C2H2-TYPE DOMAIN-CONTAINING PROTEIN"/>
    <property type="match status" value="1"/>
</dbReference>
<keyword evidence="3" id="KW-1185">Reference proteome</keyword>
<organism evidence="2 3">
    <name type="scientific">Fusarium vanettenii (strain ATCC MYA-4622 / CBS 123669 / FGSC 9596 / NRRL 45880 / 77-13-4)</name>
    <name type="common">Fusarium solani subsp. pisi</name>
    <dbReference type="NCBI Taxonomy" id="660122"/>
    <lineage>
        <taxon>Eukaryota</taxon>
        <taxon>Fungi</taxon>
        <taxon>Dikarya</taxon>
        <taxon>Ascomycota</taxon>
        <taxon>Pezizomycotina</taxon>
        <taxon>Sordariomycetes</taxon>
        <taxon>Hypocreomycetidae</taxon>
        <taxon>Hypocreales</taxon>
        <taxon>Nectriaceae</taxon>
        <taxon>Fusarium</taxon>
        <taxon>Fusarium solani species complex</taxon>
        <taxon>Fusarium vanettenii</taxon>
    </lineage>
</organism>
<reference evidence="2 3" key="1">
    <citation type="journal article" date="2009" name="PLoS Genet.">
        <title>The genome of Nectria haematococca: contribution of supernumerary chromosomes to gene expansion.</title>
        <authorList>
            <person name="Coleman J.J."/>
            <person name="Rounsley S.D."/>
            <person name="Rodriguez-Carres M."/>
            <person name="Kuo A."/>
            <person name="Wasmann C.C."/>
            <person name="Grimwood J."/>
            <person name="Schmutz J."/>
            <person name="Taga M."/>
            <person name="White G.J."/>
            <person name="Zhou S."/>
            <person name="Schwartz D.C."/>
            <person name="Freitag M."/>
            <person name="Ma L.J."/>
            <person name="Danchin E.G."/>
            <person name="Henrissat B."/>
            <person name="Coutinho P.M."/>
            <person name="Nelson D.R."/>
            <person name="Straney D."/>
            <person name="Napoli C.A."/>
            <person name="Barker B.M."/>
            <person name="Gribskov M."/>
            <person name="Rep M."/>
            <person name="Kroken S."/>
            <person name="Molnar I."/>
            <person name="Rensing C."/>
            <person name="Kennell J.C."/>
            <person name="Zamora J."/>
            <person name="Farman M.L."/>
            <person name="Selker E.U."/>
            <person name="Salamov A."/>
            <person name="Shapiro H."/>
            <person name="Pangilinan J."/>
            <person name="Lindquist E."/>
            <person name="Lamers C."/>
            <person name="Grigoriev I.V."/>
            <person name="Geiser D.M."/>
            <person name="Covert S.F."/>
            <person name="Temporini E."/>
            <person name="Vanetten H.D."/>
        </authorList>
    </citation>
    <scope>NUCLEOTIDE SEQUENCE [LARGE SCALE GENOMIC DNA]</scope>
    <source>
        <strain evidence="3">ATCC MYA-4622 / CBS 123669 / FGSC 9596 / NRRL 45880 / 77-13-4</strain>
    </source>
</reference>
<feature type="compositionally biased region" description="Polar residues" evidence="1">
    <location>
        <begin position="504"/>
        <end position="518"/>
    </location>
</feature>
<dbReference type="InParanoid" id="C7YJ82"/>
<gene>
    <name evidence="2" type="ORF">NECHADRAFT_75588</name>
</gene>
<dbReference type="RefSeq" id="XP_003054647.1">
    <property type="nucleotide sequence ID" value="XM_003054601.1"/>
</dbReference>
<feature type="region of interest" description="Disordered" evidence="1">
    <location>
        <begin position="492"/>
        <end position="524"/>
    </location>
</feature>
<feature type="compositionally biased region" description="Basic and acidic residues" evidence="1">
    <location>
        <begin position="188"/>
        <end position="203"/>
    </location>
</feature>
<dbReference type="HOGENOM" id="CLU_446236_0_0_1"/>
<feature type="region of interest" description="Disordered" evidence="1">
    <location>
        <begin position="132"/>
        <end position="208"/>
    </location>
</feature>
<dbReference type="GeneID" id="9663721"/>
<feature type="compositionally biased region" description="Acidic residues" evidence="1">
    <location>
        <begin position="177"/>
        <end position="187"/>
    </location>
</feature>
<protein>
    <recommendedName>
        <fullName evidence="4">C2H2-type domain-containing protein</fullName>
    </recommendedName>
</protein>
<dbReference type="PANTHER" id="PTHR38166">
    <property type="entry name" value="C2H2-TYPE DOMAIN-CONTAINING PROTEIN-RELATED"/>
    <property type="match status" value="1"/>
</dbReference>